<sequence length="306" mass="34068">MKPDGPIFILGLQRGGTNQLLNILRSHPDTTWPHGEFHEVLRPSWANRNSVYDFARIAYRYLPVLSAQGDLINPRKQIRPAALDQRTRKWISKGLAQATKKNGTEVSRYKAAIEAKGFFRNGPARSSRMVVKLVNYNVGLARNLHQIYPNAMFIGIMRDATGICESMMSRGAKPEKILGLYQSVAQTFLDLAGEDFPIMLLRFEEIITDIVATSSRVFSFCGLDSDAISGLCLQDKARVFDKNGKVVGMQKVDAYYDISIASTHLRGDVNASAHARLPEHLRLQIEASCGPLMQQLGYRSVGPVSD</sequence>
<dbReference type="GO" id="GO:0016740">
    <property type="term" value="F:transferase activity"/>
    <property type="evidence" value="ECO:0007669"/>
    <property type="project" value="UniProtKB-KW"/>
</dbReference>
<evidence type="ECO:0000313" key="2">
    <source>
        <dbReference type="Proteomes" id="UP000050786"/>
    </source>
</evidence>
<dbReference type="EMBL" id="CYPS01000014">
    <property type="protein sequence ID" value="CUH42220.1"/>
    <property type="molecule type" value="Genomic_DNA"/>
</dbReference>
<dbReference type="SUPFAM" id="SSF52540">
    <property type="entry name" value="P-loop containing nucleoside triphosphate hydrolases"/>
    <property type="match status" value="1"/>
</dbReference>
<keyword evidence="2" id="KW-1185">Reference proteome</keyword>
<protein>
    <submittedName>
        <fullName evidence="1">Sulfotransferase domain protein</fullName>
    </submittedName>
</protein>
<dbReference type="Gene3D" id="3.40.50.300">
    <property type="entry name" value="P-loop containing nucleotide triphosphate hydrolases"/>
    <property type="match status" value="1"/>
</dbReference>
<dbReference type="RefSeq" id="WP_058272327.1">
    <property type="nucleotide sequence ID" value="NZ_CYPS01000014.1"/>
</dbReference>
<organism evidence="1 2">
    <name type="scientific">Ruegeria atlantica</name>
    <dbReference type="NCBI Taxonomy" id="81569"/>
    <lineage>
        <taxon>Bacteria</taxon>
        <taxon>Pseudomonadati</taxon>
        <taxon>Pseudomonadota</taxon>
        <taxon>Alphaproteobacteria</taxon>
        <taxon>Rhodobacterales</taxon>
        <taxon>Roseobacteraceae</taxon>
        <taxon>Ruegeria</taxon>
    </lineage>
</organism>
<dbReference type="AlphaFoldDB" id="A0A0N7LNE8"/>
<dbReference type="Pfam" id="PF13469">
    <property type="entry name" value="Sulfotransfer_3"/>
    <property type="match status" value="1"/>
</dbReference>
<name>A0A0N7LNE8_9RHOB</name>
<dbReference type="Proteomes" id="UP000050786">
    <property type="component" value="Unassembled WGS sequence"/>
</dbReference>
<proteinExistence type="predicted"/>
<reference evidence="2" key="1">
    <citation type="submission" date="2015-09" db="EMBL/GenBank/DDBJ databases">
        <authorList>
            <person name="Rodrigo-Torres L."/>
            <person name="Arahal D.R."/>
        </authorList>
    </citation>
    <scope>NUCLEOTIDE SEQUENCE [LARGE SCALE GENOMIC DNA]</scope>
    <source>
        <strain evidence="2">CECT 4293</strain>
    </source>
</reference>
<keyword evidence="1" id="KW-0808">Transferase</keyword>
<accession>A0A0N7LNE8</accession>
<gene>
    <name evidence="1" type="ORF">RUM4293_01106</name>
</gene>
<evidence type="ECO:0000313" key="1">
    <source>
        <dbReference type="EMBL" id="CUH42220.1"/>
    </source>
</evidence>
<dbReference type="InterPro" id="IPR027417">
    <property type="entry name" value="P-loop_NTPase"/>
</dbReference>